<reference evidence="2 3" key="1">
    <citation type="submission" date="2020-08" db="EMBL/GenBank/DDBJ databases">
        <title>Genomic Encyclopedia of Type Strains, Phase IV (KMG-IV): sequencing the most valuable type-strain genomes for metagenomic binning, comparative biology and taxonomic classification.</title>
        <authorList>
            <person name="Goeker M."/>
        </authorList>
    </citation>
    <scope>NUCLEOTIDE SEQUENCE [LARGE SCALE GENOMIC DNA]</scope>
    <source>
        <strain evidence="2 3">DSM 2461</strain>
    </source>
</reference>
<proteinExistence type="predicted"/>
<organism evidence="2 3">
    <name type="scientific">Spirochaeta isovalerica</name>
    <dbReference type="NCBI Taxonomy" id="150"/>
    <lineage>
        <taxon>Bacteria</taxon>
        <taxon>Pseudomonadati</taxon>
        <taxon>Spirochaetota</taxon>
        <taxon>Spirochaetia</taxon>
        <taxon>Spirochaetales</taxon>
        <taxon>Spirochaetaceae</taxon>
        <taxon>Spirochaeta</taxon>
    </lineage>
</organism>
<dbReference type="EMBL" id="JACHGJ010000001">
    <property type="protein sequence ID" value="MBB6479266.1"/>
    <property type="molecule type" value="Genomic_DNA"/>
</dbReference>
<feature type="domain" description="Carrier" evidence="1">
    <location>
        <begin position="11"/>
        <end position="89"/>
    </location>
</feature>
<evidence type="ECO:0000259" key="1">
    <source>
        <dbReference type="PROSITE" id="PS50075"/>
    </source>
</evidence>
<name>A0A841R602_9SPIO</name>
<dbReference type="InterPro" id="IPR009081">
    <property type="entry name" value="PP-bd_ACP"/>
</dbReference>
<dbReference type="Proteomes" id="UP000587760">
    <property type="component" value="Unassembled WGS sequence"/>
</dbReference>
<dbReference type="SUPFAM" id="SSF47336">
    <property type="entry name" value="ACP-like"/>
    <property type="match status" value="1"/>
</dbReference>
<protein>
    <submittedName>
        <fullName evidence="2">Acyl carrier protein</fullName>
    </submittedName>
</protein>
<accession>A0A841R602</accession>
<dbReference type="Gene3D" id="1.10.1200.10">
    <property type="entry name" value="ACP-like"/>
    <property type="match status" value="1"/>
</dbReference>
<keyword evidence="3" id="KW-1185">Reference proteome</keyword>
<dbReference type="Pfam" id="PF00550">
    <property type="entry name" value="PP-binding"/>
    <property type="match status" value="1"/>
</dbReference>
<dbReference type="PROSITE" id="PS50075">
    <property type="entry name" value="CARRIER"/>
    <property type="match status" value="1"/>
</dbReference>
<sequence>MAELGIKDKKEIIQEIRKFIIGNFLFGNASEMVGESDSFMENGIIDSTGILELIEHVEEQYSITVEDDELIPENLDSLENISAFIQKKNN</sequence>
<gene>
    <name evidence="2" type="ORF">HNR50_000899</name>
</gene>
<dbReference type="InterPro" id="IPR036736">
    <property type="entry name" value="ACP-like_sf"/>
</dbReference>
<dbReference type="AlphaFoldDB" id="A0A841R602"/>
<evidence type="ECO:0000313" key="2">
    <source>
        <dbReference type="EMBL" id="MBB6479266.1"/>
    </source>
</evidence>
<comment type="caution">
    <text evidence="2">The sequence shown here is derived from an EMBL/GenBank/DDBJ whole genome shotgun (WGS) entry which is preliminary data.</text>
</comment>
<evidence type="ECO:0000313" key="3">
    <source>
        <dbReference type="Proteomes" id="UP000587760"/>
    </source>
</evidence>
<dbReference type="RefSeq" id="WP_184744289.1">
    <property type="nucleotide sequence ID" value="NZ_JACHGJ010000001.1"/>
</dbReference>